<keyword evidence="3 7" id="KW-0812">Transmembrane</keyword>
<feature type="region of interest" description="Disordered" evidence="6">
    <location>
        <begin position="564"/>
        <end position="588"/>
    </location>
</feature>
<dbReference type="InterPro" id="IPR002656">
    <property type="entry name" value="Acyl_transf_3_dom"/>
</dbReference>
<sequence length="588" mass="65742">MAKRSCEAARTMLPVDTALDSSASPFPDMETGRVFGDETGGDIPPLPGGVLGDSVENVSERGNNSKSIGKGKEGEAKKTAESLEEPLKETATGDGQKAQTHLHWLDLVRFFAVVMVVCGHLADVIDRSDKALDTPSFIPSSERRRIGRARSAGAQFALPLLFYASGLSQSFVVPKVPTCAFLGRRSWRLLVPLAAAWLLFVWPLIWISRDFTQEGMPVKGDEWNFITGLARFPQVIAKGGLMYLWFLLVLFGLGILNHPFFRFVSQTRNGAFESERPRATVGRLVGGMVLPALFTAGVMLMYRYRNGREEAELIGVMALLLVPYWVVCGVVAVQCWWRRQKLPVWFALFVLFLNFGVSVPLGGAGFLGSLTELHMYMQFNFFYMQGFIDGEFSKENKTFLKSLSGKIMLVIVGAAWGPVACVSFADDSLDNRRYYLTFPGGHSFEQAMYDMVIAWFWVYLLCAAAQWVYSFQEKFLRPRLMDLINKTGFLLYLSHWLVLQVAVILFIWPTQSVWPLSAICLVTLPLALICAFGIVLICERVGGLGHLFGLYGTHKRFMKKKKEVVGTEEGVKEEEGDEEMEAGERRTD</sequence>
<dbReference type="AlphaFoldDB" id="A0A0K6S7Q7"/>
<evidence type="ECO:0000256" key="3">
    <source>
        <dbReference type="ARBA" id="ARBA00022692"/>
    </source>
</evidence>
<evidence type="ECO:0000256" key="4">
    <source>
        <dbReference type="ARBA" id="ARBA00022989"/>
    </source>
</evidence>
<dbReference type="PANTHER" id="PTHR40074:SF2">
    <property type="entry name" value="O-ACETYLTRANSFERASE WECH"/>
    <property type="match status" value="1"/>
</dbReference>
<evidence type="ECO:0000256" key="6">
    <source>
        <dbReference type="SAM" id="MobiDB-lite"/>
    </source>
</evidence>
<evidence type="ECO:0000256" key="5">
    <source>
        <dbReference type="ARBA" id="ARBA00023136"/>
    </source>
</evidence>
<evidence type="ECO:0000256" key="7">
    <source>
        <dbReference type="SAM" id="Phobius"/>
    </source>
</evidence>
<comment type="subcellular location">
    <subcellularLocation>
        <location evidence="1">Cell membrane</location>
        <topology evidence="1">Multi-pass membrane protein</topology>
    </subcellularLocation>
</comment>
<evidence type="ECO:0000259" key="8">
    <source>
        <dbReference type="Pfam" id="PF01757"/>
    </source>
</evidence>
<feature type="transmembrane region" description="Helical" evidence="7">
    <location>
        <begin position="514"/>
        <end position="538"/>
    </location>
</feature>
<dbReference type="GO" id="GO:0005886">
    <property type="term" value="C:plasma membrane"/>
    <property type="evidence" value="ECO:0007669"/>
    <property type="project" value="UniProtKB-SubCell"/>
</dbReference>
<dbReference type="PANTHER" id="PTHR40074">
    <property type="entry name" value="O-ACETYLTRANSFERASE WECH"/>
    <property type="match status" value="1"/>
</dbReference>
<feature type="domain" description="Acyltransferase 3" evidence="8">
    <location>
        <begin position="103"/>
        <end position="264"/>
    </location>
</feature>
<organism evidence="9">
    <name type="scientific">Chromera velia CCMP2878</name>
    <dbReference type="NCBI Taxonomy" id="1169474"/>
    <lineage>
        <taxon>Eukaryota</taxon>
        <taxon>Sar</taxon>
        <taxon>Alveolata</taxon>
        <taxon>Colpodellida</taxon>
        <taxon>Chromeraceae</taxon>
        <taxon>Chromera</taxon>
    </lineage>
</organism>
<feature type="transmembrane region" description="Helical" evidence="7">
    <location>
        <begin position="452"/>
        <end position="469"/>
    </location>
</feature>
<feature type="compositionally biased region" description="Basic and acidic residues" evidence="6">
    <location>
        <begin position="70"/>
        <end position="88"/>
    </location>
</feature>
<keyword evidence="5 7" id="KW-0472">Membrane</keyword>
<feature type="compositionally biased region" description="Acidic residues" evidence="6">
    <location>
        <begin position="571"/>
        <end position="581"/>
    </location>
</feature>
<accession>A0A0K6S7Q7</accession>
<keyword evidence="2" id="KW-1003">Cell membrane</keyword>
<feature type="transmembrane region" description="Helical" evidence="7">
    <location>
        <begin position="241"/>
        <end position="261"/>
    </location>
</feature>
<evidence type="ECO:0000256" key="1">
    <source>
        <dbReference type="ARBA" id="ARBA00004651"/>
    </source>
</evidence>
<dbReference type="Pfam" id="PF01757">
    <property type="entry name" value="Acyl_transf_3"/>
    <property type="match status" value="1"/>
</dbReference>
<reference evidence="9" key="1">
    <citation type="submission" date="2014-11" db="EMBL/GenBank/DDBJ databases">
        <title>Molecular phylogeny of cliff fern family Woodsiaceae with morphological implications.</title>
        <authorList>
            <person name="Shao Y.-Z."/>
            <person name="Wei R."/>
            <person name="Zhang X.-C."/>
        </authorList>
    </citation>
    <scope>NUCLEOTIDE SEQUENCE</scope>
</reference>
<feature type="transmembrane region" description="Helical" evidence="7">
    <location>
        <begin position="281"/>
        <end position="301"/>
    </location>
</feature>
<feature type="transmembrane region" description="Helical" evidence="7">
    <location>
        <begin position="313"/>
        <end position="333"/>
    </location>
</feature>
<feature type="transmembrane region" description="Helical" evidence="7">
    <location>
        <begin position="345"/>
        <end position="367"/>
    </location>
</feature>
<gene>
    <name evidence="9" type="ORF">Cvel_22809.t1.CR1</name>
</gene>
<protein>
    <recommendedName>
        <fullName evidence="8">Acyltransferase 3 domain-containing protein</fullName>
    </recommendedName>
</protein>
<name>A0A0K6S7Q7_9ALVE</name>
<feature type="transmembrane region" description="Helical" evidence="7">
    <location>
        <begin position="187"/>
        <end position="207"/>
    </location>
</feature>
<feature type="transmembrane region" description="Helical" evidence="7">
    <location>
        <begin position="489"/>
        <end position="508"/>
    </location>
</feature>
<dbReference type="PhylomeDB" id="A0A0K6S7Q7"/>
<dbReference type="EMBL" id="CDMZ01001417">
    <property type="protein sequence ID" value="CUC09695.1"/>
    <property type="molecule type" value="Genomic_DNA"/>
</dbReference>
<evidence type="ECO:0000313" key="9">
    <source>
        <dbReference type="EMBL" id="CUC09695.1"/>
    </source>
</evidence>
<dbReference type="GO" id="GO:0016413">
    <property type="term" value="F:O-acetyltransferase activity"/>
    <property type="evidence" value="ECO:0007669"/>
    <property type="project" value="TreeGrafter"/>
</dbReference>
<proteinExistence type="predicted"/>
<dbReference type="VEuPathDB" id="CryptoDB:Cvel_22809"/>
<keyword evidence="4 7" id="KW-1133">Transmembrane helix</keyword>
<feature type="region of interest" description="Disordered" evidence="6">
    <location>
        <begin position="1"/>
        <end position="95"/>
    </location>
</feature>
<feature type="transmembrane region" description="Helical" evidence="7">
    <location>
        <begin position="407"/>
        <end position="425"/>
    </location>
</feature>
<dbReference type="GO" id="GO:0009246">
    <property type="term" value="P:enterobacterial common antigen biosynthetic process"/>
    <property type="evidence" value="ECO:0007669"/>
    <property type="project" value="TreeGrafter"/>
</dbReference>
<evidence type="ECO:0000256" key="2">
    <source>
        <dbReference type="ARBA" id="ARBA00022475"/>
    </source>
</evidence>